<evidence type="ECO:0000313" key="3">
    <source>
        <dbReference type="EMBL" id="MFD1250866.1"/>
    </source>
</evidence>
<dbReference type="RefSeq" id="WP_367918310.1">
    <property type="nucleotide sequence ID" value="NZ_BAABAC010000009.1"/>
</dbReference>
<keyword evidence="2" id="KW-0472">Membrane</keyword>
<organism evidence="3 4">
    <name type="scientific">Nocardioides ginsengisoli</name>
    <dbReference type="NCBI Taxonomy" id="363868"/>
    <lineage>
        <taxon>Bacteria</taxon>
        <taxon>Bacillati</taxon>
        <taxon>Actinomycetota</taxon>
        <taxon>Actinomycetes</taxon>
        <taxon>Propionibacteriales</taxon>
        <taxon>Nocardioidaceae</taxon>
        <taxon>Nocardioides</taxon>
    </lineage>
</organism>
<feature type="transmembrane region" description="Helical" evidence="2">
    <location>
        <begin position="47"/>
        <end position="70"/>
    </location>
</feature>
<gene>
    <name evidence="3" type="ORF">ACFQ3F_23955</name>
</gene>
<keyword evidence="2" id="KW-1133">Transmembrane helix</keyword>
<feature type="region of interest" description="Disordered" evidence="1">
    <location>
        <begin position="1"/>
        <end position="37"/>
    </location>
</feature>
<name>A0ABW3W6F5_9ACTN</name>
<keyword evidence="4" id="KW-1185">Reference proteome</keyword>
<proteinExistence type="predicted"/>
<comment type="caution">
    <text evidence="3">The sequence shown here is derived from an EMBL/GenBank/DDBJ whole genome shotgun (WGS) entry which is preliminary data.</text>
</comment>
<dbReference type="EMBL" id="JBHTLX010000029">
    <property type="protein sequence ID" value="MFD1250866.1"/>
    <property type="molecule type" value="Genomic_DNA"/>
</dbReference>
<keyword evidence="2" id="KW-0812">Transmembrane</keyword>
<evidence type="ECO:0000256" key="2">
    <source>
        <dbReference type="SAM" id="Phobius"/>
    </source>
</evidence>
<dbReference type="Proteomes" id="UP001597229">
    <property type="component" value="Unassembled WGS sequence"/>
</dbReference>
<evidence type="ECO:0000256" key="1">
    <source>
        <dbReference type="SAM" id="MobiDB-lite"/>
    </source>
</evidence>
<sequence>MSDQNPPPPSGPYPPQGQGSFPPQGGQPYGYGQPMPPQKKSHLARNIIIGVVLALILMCGGCFAIVGVGANEVAKEVDKSIKEEQKNDTPTEVKEGQAFKHDGYAIAAGWKVGEEEYGGTTITNMRVTVEEADPDVEGGRSAWLTFRFYKGADVLLEVNCTSNEMQVGETSKMDCSSLETEPIKGWDTIKVADAF</sequence>
<feature type="compositionally biased region" description="Low complexity" evidence="1">
    <location>
        <begin position="16"/>
        <end position="33"/>
    </location>
</feature>
<feature type="compositionally biased region" description="Pro residues" evidence="1">
    <location>
        <begin position="1"/>
        <end position="15"/>
    </location>
</feature>
<accession>A0ABW3W6F5</accession>
<protein>
    <submittedName>
        <fullName evidence="3">Uncharacterized protein</fullName>
    </submittedName>
</protein>
<evidence type="ECO:0000313" key="4">
    <source>
        <dbReference type="Proteomes" id="UP001597229"/>
    </source>
</evidence>
<reference evidence="4" key="1">
    <citation type="journal article" date="2019" name="Int. J. Syst. Evol. Microbiol.">
        <title>The Global Catalogue of Microorganisms (GCM) 10K type strain sequencing project: providing services to taxonomists for standard genome sequencing and annotation.</title>
        <authorList>
            <consortium name="The Broad Institute Genomics Platform"/>
            <consortium name="The Broad Institute Genome Sequencing Center for Infectious Disease"/>
            <person name="Wu L."/>
            <person name="Ma J."/>
        </authorList>
    </citation>
    <scope>NUCLEOTIDE SEQUENCE [LARGE SCALE GENOMIC DNA]</scope>
    <source>
        <strain evidence="4">CCUG 52478</strain>
    </source>
</reference>